<accession>A0A2J6QNL9</accession>
<keyword evidence="2" id="KW-1185">Reference proteome</keyword>
<gene>
    <name evidence="1" type="ORF">NA56DRAFT_640619</name>
</gene>
<evidence type="ECO:0000313" key="2">
    <source>
        <dbReference type="Proteomes" id="UP000235672"/>
    </source>
</evidence>
<reference evidence="1 2" key="1">
    <citation type="submission" date="2016-05" db="EMBL/GenBank/DDBJ databases">
        <title>A degradative enzymes factory behind the ericoid mycorrhizal symbiosis.</title>
        <authorList>
            <consortium name="DOE Joint Genome Institute"/>
            <person name="Martino E."/>
            <person name="Morin E."/>
            <person name="Grelet G."/>
            <person name="Kuo A."/>
            <person name="Kohler A."/>
            <person name="Daghino S."/>
            <person name="Barry K."/>
            <person name="Choi C."/>
            <person name="Cichocki N."/>
            <person name="Clum A."/>
            <person name="Copeland A."/>
            <person name="Hainaut M."/>
            <person name="Haridas S."/>
            <person name="Labutti K."/>
            <person name="Lindquist E."/>
            <person name="Lipzen A."/>
            <person name="Khouja H.-R."/>
            <person name="Murat C."/>
            <person name="Ohm R."/>
            <person name="Olson A."/>
            <person name="Spatafora J."/>
            <person name="Veneault-Fourrey C."/>
            <person name="Henrissat B."/>
            <person name="Grigoriev I."/>
            <person name="Martin F."/>
            <person name="Perotto S."/>
        </authorList>
    </citation>
    <scope>NUCLEOTIDE SEQUENCE [LARGE SCALE GENOMIC DNA]</scope>
    <source>
        <strain evidence="1 2">UAMH 7357</strain>
    </source>
</reference>
<name>A0A2J6QNL9_9HELO</name>
<dbReference type="OrthoDB" id="10439645at2759"/>
<evidence type="ECO:0000313" key="1">
    <source>
        <dbReference type="EMBL" id="PMD27866.1"/>
    </source>
</evidence>
<sequence length="194" mass="22150">MQDFFMKLRERLALPALLSALSGHPNPEMYAEAQEAYNVFFRSINHANEEAFKKVPFANRLRIKHLEIVAPIEFRAQTLTLKNNIQMLTLDFSGINLDGEVKLSNLRTKFPVELAKALIGASKQQGRRRAKPQLERVVLKASKDIARVMKDRIESFGSEIVEIGIMAQRMDLVEKGIVEGEIAYWVWELHESKG</sequence>
<proteinExistence type="predicted"/>
<dbReference type="Proteomes" id="UP000235672">
    <property type="component" value="Unassembled WGS sequence"/>
</dbReference>
<dbReference type="AlphaFoldDB" id="A0A2J6QNL9"/>
<dbReference type="EMBL" id="KZ613465">
    <property type="protein sequence ID" value="PMD27866.1"/>
    <property type="molecule type" value="Genomic_DNA"/>
</dbReference>
<protein>
    <submittedName>
        <fullName evidence="1">Uncharacterized protein</fullName>
    </submittedName>
</protein>
<organism evidence="1 2">
    <name type="scientific">Hyaloscypha hepaticicola</name>
    <dbReference type="NCBI Taxonomy" id="2082293"/>
    <lineage>
        <taxon>Eukaryota</taxon>
        <taxon>Fungi</taxon>
        <taxon>Dikarya</taxon>
        <taxon>Ascomycota</taxon>
        <taxon>Pezizomycotina</taxon>
        <taxon>Leotiomycetes</taxon>
        <taxon>Helotiales</taxon>
        <taxon>Hyaloscyphaceae</taxon>
        <taxon>Hyaloscypha</taxon>
    </lineage>
</organism>